<reference evidence="2" key="1">
    <citation type="submission" date="2022-11" db="EMBL/GenBank/DDBJ databases">
        <title>Chromosome-level genome of Pogonophryne albipinna.</title>
        <authorList>
            <person name="Jo E."/>
        </authorList>
    </citation>
    <scope>NUCLEOTIDE SEQUENCE</scope>
    <source>
        <strain evidence="2">SGF0006</strain>
        <tissue evidence="2">Muscle</tissue>
    </source>
</reference>
<gene>
    <name evidence="2" type="ORF">JOQ06_012989</name>
</gene>
<protein>
    <submittedName>
        <fullName evidence="2">Uncharacterized protein</fullName>
    </submittedName>
</protein>
<feature type="non-terminal residue" evidence="2">
    <location>
        <position position="1"/>
    </location>
</feature>
<accession>A0AAD6BKH7</accession>
<evidence type="ECO:0000256" key="1">
    <source>
        <dbReference type="SAM" id="MobiDB-lite"/>
    </source>
</evidence>
<dbReference type="EMBL" id="JAPTMU010000004">
    <property type="protein sequence ID" value="KAJ4944445.1"/>
    <property type="molecule type" value="Genomic_DNA"/>
</dbReference>
<sequence>VTFPDPAAASRVRTLAGASGNYLGSGSVGGCHRALGTQPGLGSRPRERAVDKVGSAGGARGSRGPESCLELTLTDDKRQLVNRRTLCSLYPEMMDL</sequence>
<dbReference type="Proteomes" id="UP001219934">
    <property type="component" value="Unassembled WGS sequence"/>
</dbReference>
<feature type="non-terminal residue" evidence="2">
    <location>
        <position position="96"/>
    </location>
</feature>
<keyword evidence="3" id="KW-1185">Reference proteome</keyword>
<comment type="caution">
    <text evidence="2">The sequence shown here is derived from an EMBL/GenBank/DDBJ whole genome shotgun (WGS) entry which is preliminary data.</text>
</comment>
<organism evidence="2 3">
    <name type="scientific">Pogonophryne albipinna</name>
    <dbReference type="NCBI Taxonomy" id="1090488"/>
    <lineage>
        <taxon>Eukaryota</taxon>
        <taxon>Metazoa</taxon>
        <taxon>Chordata</taxon>
        <taxon>Craniata</taxon>
        <taxon>Vertebrata</taxon>
        <taxon>Euteleostomi</taxon>
        <taxon>Actinopterygii</taxon>
        <taxon>Neopterygii</taxon>
        <taxon>Teleostei</taxon>
        <taxon>Neoteleostei</taxon>
        <taxon>Acanthomorphata</taxon>
        <taxon>Eupercaria</taxon>
        <taxon>Perciformes</taxon>
        <taxon>Notothenioidei</taxon>
        <taxon>Pogonophryne</taxon>
    </lineage>
</organism>
<proteinExistence type="predicted"/>
<name>A0AAD6BKH7_9TELE</name>
<dbReference type="AlphaFoldDB" id="A0AAD6BKH7"/>
<evidence type="ECO:0000313" key="3">
    <source>
        <dbReference type="Proteomes" id="UP001219934"/>
    </source>
</evidence>
<evidence type="ECO:0000313" key="2">
    <source>
        <dbReference type="EMBL" id="KAJ4944445.1"/>
    </source>
</evidence>
<feature type="region of interest" description="Disordered" evidence="1">
    <location>
        <begin position="34"/>
        <end position="67"/>
    </location>
</feature>